<dbReference type="GeneID" id="25908843"/>
<dbReference type="AlphaFoldDB" id="A0A0L0FRS0"/>
<dbReference type="EMBL" id="KQ242338">
    <property type="protein sequence ID" value="KNC79266.1"/>
    <property type="molecule type" value="Genomic_DNA"/>
</dbReference>
<dbReference type="Proteomes" id="UP000054560">
    <property type="component" value="Unassembled WGS sequence"/>
</dbReference>
<evidence type="ECO:0000313" key="2">
    <source>
        <dbReference type="EMBL" id="KNC79266.1"/>
    </source>
</evidence>
<gene>
    <name evidence="2" type="ORF">SARC_08339</name>
</gene>
<name>A0A0L0FRS0_9EUKA</name>
<keyword evidence="3" id="KW-1185">Reference proteome</keyword>
<accession>A0A0L0FRS0</accession>
<organism evidence="2 3">
    <name type="scientific">Sphaeroforma arctica JP610</name>
    <dbReference type="NCBI Taxonomy" id="667725"/>
    <lineage>
        <taxon>Eukaryota</taxon>
        <taxon>Ichthyosporea</taxon>
        <taxon>Ichthyophonida</taxon>
        <taxon>Sphaeroforma</taxon>
    </lineage>
</organism>
<protein>
    <submittedName>
        <fullName evidence="2">Uncharacterized protein</fullName>
    </submittedName>
</protein>
<evidence type="ECO:0000256" key="1">
    <source>
        <dbReference type="SAM" id="MobiDB-lite"/>
    </source>
</evidence>
<dbReference type="RefSeq" id="XP_014153168.1">
    <property type="nucleotide sequence ID" value="XM_014297693.1"/>
</dbReference>
<feature type="region of interest" description="Disordered" evidence="1">
    <location>
        <begin position="1"/>
        <end position="43"/>
    </location>
</feature>
<sequence>MMSLPRSPGVLAHRSSTPLCSGRGQHPSGYAESPNGKGVLNHGVVVGQGTNTRRPVTWRFSVARITRARTNEYKAVNFVFIEADWAWKPHMNAFALPSNQAIPKYLSLFMDQENGRAEGGTR</sequence>
<evidence type="ECO:0000313" key="3">
    <source>
        <dbReference type="Proteomes" id="UP000054560"/>
    </source>
</evidence>
<reference evidence="2 3" key="1">
    <citation type="submission" date="2011-02" db="EMBL/GenBank/DDBJ databases">
        <title>The Genome Sequence of Sphaeroforma arctica JP610.</title>
        <authorList>
            <consortium name="The Broad Institute Genome Sequencing Platform"/>
            <person name="Russ C."/>
            <person name="Cuomo C."/>
            <person name="Young S.K."/>
            <person name="Zeng Q."/>
            <person name="Gargeya S."/>
            <person name="Alvarado L."/>
            <person name="Berlin A."/>
            <person name="Chapman S.B."/>
            <person name="Chen Z."/>
            <person name="Freedman E."/>
            <person name="Gellesch M."/>
            <person name="Goldberg J."/>
            <person name="Griggs A."/>
            <person name="Gujja S."/>
            <person name="Heilman E."/>
            <person name="Heiman D."/>
            <person name="Howarth C."/>
            <person name="Mehta T."/>
            <person name="Neiman D."/>
            <person name="Pearson M."/>
            <person name="Roberts A."/>
            <person name="Saif S."/>
            <person name="Shea T."/>
            <person name="Shenoy N."/>
            <person name="Sisk P."/>
            <person name="Stolte C."/>
            <person name="Sykes S."/>
            <person name="White J."/>
            <person name="Yandava C."/>
            <person name="Burger G."/>
            <person name="Gray M.W."/>
            <person name="Holland P.W.H."/>
            <person name="King N."/>
            <person name="Lang F.B.F."/>
            <person name="Roger A.J."/>
            <person name="Ruiz-Trillo I."/>
            <person name="Haas B."/>
            <person name="Nusbaum C."/>
            <person name="Birren B."/>
        </authorList>
    </citation>
    <scope>NUCLEOTIDE SEQUENCE [LARGE SCALE GENOMIC DNA]</scope>
    <source>
        <strain evidence="2 3">JP610</strain>
    </source>
</reference>
<proteinExistence type="predicted"/>